<dbReference type="InterPro" id="IPR000612">
    <property type="entry name" value="PMP3"/>
</dbReference>
<feature type="transmembrane region" description="Helical" evidence="6">
    <location>
        <begin position="22"/>
        <end position="46"/>
    </location>
</feature>
<organism evidence="7 8">
    <name type="scientific">Candidatus Thiodiazotropha taylori</name>
    <dbReference type="NCBI Taxonomy" id="2792791"/>
    <lineage>
        <taxon>Bacteria</taxon>
        <taxon>Pseudomonadati</taxon>
        <taxon>Pseudomonadota</taxon>
        <taxon>Gammaproteobacteria</taxon>
        <taxon>Chromatiales</taxon>
        <taxon>Sedimenticolaceae</taxon>
        <taxon>Candidatus Thiodiazotropha</taxon>
    </lineage>
</organism>
<evidence type="ECO:0000256" key="5">
    <source>
        <dbReference type="ARBA" id="ARBA00023136"/>
    </source>
</evidence>
<evidence type="ECO:0000313" key="8">
    <source>
        <dbReference type="Proteomes" id="UP000886667"/>
    </source>
</evidence>
<protein>
    <submittedName>
        <fullName evidence="7">YqaE/Pmp3 family membrane protein</fullName>
    </submittedName>
</protein>
<dbReference type="GO" id="GO:0016020">
    <property type="term" value="C:membrane"/>
    <property type="evidence" value="ECO:0007669"/>
    <property type="project" value="UniProtKB-SubCell"/>
</dbReference>
<gene>
    <name evidence="7" type="ORF">JAZ07_00565</name>
</gene>
<comment type="caution">
    <text evidence="7">The sequence shown here is derived from an EMBL/GenBank/DDBJ whole genome shotgun (WGS) entry which is preliminary data.</text>
</comment>
<dbReference type="Pfam" id="PF01679">
    <property type="entry name" value="Pmp3"/>
    <property type="match status" value="1"/>
</dbReference>
<evidence type="ECO:0000256" key="3">
    <source>
        <dbReference type="ARBA" id="ARBA00022692"/>
    </source>
</evidence>
<proteinExistence type="inferred from homology"/>
<keyword evidence="5 6" id="KW-0472">Membrane</keyword>
<evidence type="ECO:0000256" key="4">
    <source>
        <dbReference type="ARBA" id="ARBA00022989"/>
    </source>
</evidence>
<dbReference type="AlphaFoldDB" id="A0A9E4K9Z5"/>
<evidence type="ECO:0000256" key="2">
    <source>
        <dbReference type="ARBA" id="ARBA00009530"/>
    </source>
</evidence>
<keyword evidence="4 6" id="KW-1133">Transmembrane helix</keyword>
<keyword evidence="3 6" id="KW-0812">Transmembrane</keyword>
<feature type="transmembrane region" description="Helical" evidence="6">
    <location>
        <begin position="89"/>
        <end position="107"/>
    </location>
</feature>
<dbReference type="EMBL" id="JAEPCM010000016">
    <property type="protein sequence ID" value="MCG7944817.1"/>
    <property type="molecule type" value="Genomic_DNA"/>
</dbReference>
<name>A0A9E4K9Z5_9GAMM</name>
<evidence type="ECO:0000256" key="1">
    <source>
        <dbReference type="ARBA" id="ARBA00004370"/>
    </source>
</evidence>
<dbReference type="Proteomes" id="UP000886667">
    <property type="component" value="Unassembled WGS sequence"/>
</dbReference>
<evidence type="ECO:0000313" key="7">
    <source>
        <dbReference type="EMBL" id="MCG7944817.1"/>
    </source>
</evidence>
<accession>A0A9E4K9Z5</accession>
<comment type="similarity">
    <text evidence="2">Belongs to the UPF0057 (PMP3) family.</text>
</comment>
<sequence length="115" mass="12775">MGTLLAIFVPPLSVLLNARNTFLAFVASLLFCMLGFIPGIIHAFVVRSARIDRETQEAATSELKKQTAIMEGDEKELKKIKDKEQEDKIVKVLTPFVFLAGLGYLIYSLSQSVPM</sequence>
<comment type="subcellular location">
    <subcellularLocation>
        <location evidence="1">Membrane</location>
    </subcellularLocation>
</comment>
<evidence type="ECO:0000256" key="6">
    <source>
        <dbReference type="SAM" id="Phobius"/>
    </source>
</evidence>
<reference evidence="7" key="1">
    <citation type="journal article" date="2021" name="Proc. Natl. Acad. Sci. U.S.A.">
        <title>Global biogeography of chemosynthetic symbionts reveals both localized and globally distributed symbiont groups. .</title>
        <authorList>
            <person name="Osvatic J.T."/>
            <person name="Wilkins L.G.E."/>
            <person name="Leibrecht L."/>
            <person name="Leray M."/>
            <person name="Zauner S."/>
            <person name="Polzin J."/>
            <person name="Camacho Y."/>
            <person name="Gros O."/>
            <person name="van Gils J.A."/>
            <person name="Eisen J.A."/>
            <person name="Petersen J.M."/>
            <person name="Yuen B."/>
        </authorList>
    </citation>
    <scope>NUCLEOTIDE SEQUENCE</scope>
    <source>
        <strain evidence="7">MAGclacostrist064TRANS</strain>
    </source>
</reference>